<feature type="region of interest" description="Disordered" evidence="1">
    <location>
        <begin position="83"/>
        <end position="125"/>
    </location>
</feature>
<dbReference type="SUPFAM" id="SSF57756">
    <property type="entry name" value="Retrovirus zinc finger-like domains"/>
    <property type="match status" value="1"/>
</dbReference>
<sequence length="469" mass="50817">MIVGLTTARNIWAALEAAYSNSSVERVQNLRDQLRQTQKGPTFETFSTSFRSSRPQPTFSDLLARAESHELFIKALHGSSPPTVSFSAQSSQHKSGSNTMTRGRGNYNNRGGYQNSRGNYNNQGGRRPPHCQLCRTQGHYASSCPKLASNVASATPIDDTLAHAFHAQCHVSSAAPDWYVDSGASDHMTTSSDSVSNPKPPTGNKIVYFGNGNSLAVSHIGDVNLLDSIKLPNVLVVSNLTKNLLSVSKPTEDNGVDVLFSHPYFYIQDRQTTQVLAQGCRKDGLYVLHTCHEPLVATSSCPKASYEMCSNDNQISTLLLTTFSDKACTNVLIHSPNPSTIKPTLTSAPCKLCMDSPSDTSLFAPIDPITPSSDHNHTPTDLPPINQLPTPITSPPPPPHINTQPTPPPPPPAPTHLMMTRAKSSIFKPRHQADLSHTIHSPLHDALFASTDPKTYKTAAKDSKWVAAI</sequence>
<evidence type="ECO:0000259" key="2">
    <source>
        <dbReference type="Pfam" id="PF22936"/>
    </source>
</evidence>
<proteinExistence type="predicted"/>
<dbReference type="PANTHER" id="PTHR47481">
    <property type="match status" value="1"/>
</dbReference>
<evidence type="ECO:0000313" key="3">
    <source>
        <dbReference type="EMBL" id="GEU64324.1"/>
    </source>
</evidence>
<feature type="compositionally biased region" description="Pro residues" evidence="1">
    <location>
        <begin position="392"/>
        <end position="414"/>
    </location>
</feature>
<feature type="domain" description="Retrovirus-related Pol polyprotein from transposon TNT 1-94-like beta-barrel" evidence="2">
    <location>
        <begin position="178"/>
        <end position="252"/>
    </location>
</feature>
<feature type="region of interest" description="Disordered" evidence="1">
    <location>
        <begin position="390"/>
        <end position="417"/>
    </location>
</feature>
<reference evidence="3" key="1">
    <citation type="journal article" date="2019" name="Sci. Rep.">
        <title>Draft genome of Tanacetum cinerariifolium, the natural source of mosquito coil.</title>
        <authorList>
            <person name="Yamashiro T."/>
            <person name="Shiraishi A."/>
            <person name="Satake H."/>
            <person name="Nakayama K."/>
        </authorList>
    </citation>
    <scope>NUCLEOTIDE SEQUENCE</scope>
</reference>
<gene>
    <name evidence="3" type="ORF">Tci_036302</name>
</gene>
<dbReference type="EMBL" id="BKCJ010005000">
    <property type="protein sequence ID" value="GEU64324.1"/>
    <property type="molecule type" value="Genomic_DNA"/>
</dbReference>
<dbReference type="Pfam" id="PF22936">
    <property type="entry name" value="Pol_BBD"/>
    <property type="match status" value="1"/>
</dbReference>
<dbReference type="AlphaFoldDB" id="A0A6L2LVL0"/>
<comment type="caution">
    <text evidence="3">The sequence shown here is derived from an EMBL/GenBank/DDBJ whole genome shotgun (WGS) entry which is preliminary data.</text>
</comment>
<accession>A0A6L2LVL0</accession>
<evidence type="ECO:0000256" key="1">
    <source>
        <dbReference type="SAM" id="MobiDB-lite"/>
    </source>
</evidence>
<feature type="compositionally biased region" description="Low complexity" evidence="1">
    <location>
        <begin position="102"/>
        <end position="125"/>
    </location>
</feature>
<dbReference type="PANTHER" id="PTHR47481:SF35">
    <property type="entry name" value="ZINC FINGER, CCHC-TYPE-RELATED"/>
    <property type="match status" value="1"/>
</dbReference>
<dbReference type="GO" id="GO:0003676">
    <property type="term" value="F:nucleic acid binding"/>
    <property type="evidence" value="ECO:0007669"/>
    <property type="project" value="InterPro"/>
</dbReference>
<protein>
    <submittedName>
        <fullName evidence="3">Retrovirus-related Pol polyprotein from transposon TNT 1-94</fullName>
    </submittedName>
</protein>
<feature type="compositionally biased region" description="Polar residues" evidence="1">
    <location>
        <begin position="83"/>
        <end position="101"/>
    </location>
</feature>
<organism evidence="3">
    <name type="scientific">Tanacetum cinerariifolium</name>
    <name type="common">Dalmatian daisy</name>
    <name type="synonym">Chrysanthemum cinerariifolium</name>
    <dbReference type="NCBI Taxonomy" id="118510"/>
    <lineage>
        <taxon>Eukaryota</taxon>
        <taxon>Viridiplantae</taxon>
        <taxon>Streptophyta</taxon>
        <taxon>Embryophyta</taxon>
        <taxon>Tracheophyta</taxon>
        <taxon>Spermatophyta</taxon>
        <taxon>Magnoliopsida</taxon>
        <taxon>eudicotyledons</taxon>
        <taxon>Gunneridae</taxon>
        <taxon>Pentapetalae</taxon>
        <taxon>asterids</taxon>
        <taxon>campanulids</taxon>
        <taxon>Asterales</taxon>
        <taxon>Asteraceae</taxon>
        <taxon>Asteroideae</taxon>
        <taxon>Anthemideae</taxon>
        <taxon>Anthemidinae</taxon>
        <taxon>Tanacetum</taxon>
    </lineage>
</organism>
<name>A0A6L2LVL0_TANCI</name>
<dbReference type="GO" id="GO:0008270">
    <property type="term" value="F:zinc ion binding"/>
    <property type="evidence" value="ECO:0007669"/>
    <property type="project" value="InterPro"/>
</dbReference>
<dbReference type="InterPro" id="IPR054722">
    <property type="entry name" value="PolX-like_BBD"/>
</dbReference>
<dbReference type="InterPro" id="IPR036875">
    <property type="entry name" value="Znf_CCHC_sf"/>
</dbReference>